<name>A0A381Q473_9ZZZZ</name>
<gene>
    <name evidence="1" type="ORF">METZ01_LOCUS25761</name>
</gene>
<dbReference type="AlphaFoldDB" id="A0A381Q473"/>
<organism evidence="1">
    <name type="scientific">marine metagenome</name>
    <dbReference type="NCBI Taxonomy" id="408172"/>
    <lineage>
        <taxon>unclassified sequences</taxon>
        <taxon>metagenomes</taxon>
        <taxon>ecological metagenomes</taxon>
    </lineage>
</organism>
<sequence>MFQSGTIAPLIFYSGTLSKRGWVVKSFYHSVTAGTDDFGVEARKPP</sequence>
<protein>
    <submittedName>
        <fullName evidence="1">Uncharacterized protein</fullName>
    </submittedName>
</protein>
<dbReference type="EMBL" id="UINC01001161">
    <property type="protein sequence ID" value="SUZ72907.1"/>
    <property type="molecule type" value="Genomic_DNA"/>
</dbReference>
<evidence type="ECO:0000313" key="1">
    <source>
        <dbReference type="EMBL" id="SUZ72907.1"/>
    </source>
</evidence>
<proteinExistence type="predicted"/>
<reference evidence="1" key="1">
    <citation type="submission" date="2018-05" db="EMBL/GenBank/DDBJ databases">
        <authorList>
            <person name="Lanie J.A."/>
            <person name="Ng W.-L."/>
            <person name="Kazmierczak K.M."/>
            <person name="Andrzejewski T.M."/>
            <person name="Davidsen T.M."/>
            <person name="Wayne K.J."/>
            <person name="Tettelin H."/>
            <person name="Glass J.I."/>
            <person name="Rusch D."/>
            <person name="Podicherti R."/>
            <person name="Tsui H.-C.T."/>
            <person name="Winkler M.E."/>
        </authorList>
    </citation>
    <scope>NUCLEOTIDE SEQUENCE</scope>
</reference>
<accession>A0A381Q473</accession>